<keyword evidence="5" id="KW-0645">Protease</keyword>
<keyword evidence="2 5" id="KW-0378">Hydrolase</keyword>
<evidence type="ECO:0000256" key="3">
    <source>
        <dbReference type="SAM" id="MobiDB-lite"/>
    </source>
</evidence>
<dbReference type="Gene3D" id="3.50.80.20">
    <property type="entry name" value="D-Ala-D-Ala carboxypeptidase C, peptidase S13"/>
    <property type="match status" value="1"/>
</dbReference>
<dbReference type="RefSeq" id="WP_184941286.1">
    <property type="nucleotide sequence ID" value="NZ_JACHJV010000001.1"/>
</dbReference>
<dbReference type="AlphaFoldDB" id="A0A7W7R8D4"/>
<feature type="region of interest" description="Disordered" evidence="3">
    <location>
        <begin position="27"/>
        <end position="47"/>
    </location>
</feature>
<comment type="caution">
    <text evidence="5">The sequence shown here is derived from an EMBL/GenBank/DDBJ whole genome shotgun (WGS) entry which is preliminary data.</text>
</comment>
<dbReference type="EC" id="3.4.16.4" evidence="5"/>
<keyword evidence="5" id="KW-0121">Carboxypeptidase</keyword>
<evidence type="ECO:0000256" key="1">
    <source>
        <dbReference type="ARBA" id="ARBA00006096"/>
    </source>
</evidence>
<feature type="region of interest" description="Disordered" evidence="3">
    <location>
        <begin position="240"/>
        <end position="262"/>
    </location>
</feature>
<keyword evidence="6" id="KW-1185">Reference proteome</keyword>
<dbReference type="PANTHER" id="PTHR30023">
    <property type="entry name" value="D-ALANYL-D-ALANINE CARBOXYPEPTIDASE"/>
    <property type="match status" value="1"/>
</dbReference>
<evidence type="ECO:0000313" key="6">
    <source>
        <dbReference type="Proteomes" id="UP000540506"/>
    </source>
</evidence>
<dbReference type="PANTHER" id="PTHR30023:SF0">
    <property type="entry name" value="PENICILLIN-SENSITIVE CARBOXYPEPTIDASE A"/>
    <property type="match status" value="1"/>
</dbReference>
<accession>A0A7W7R8D4</accession>
<keyword evidence="4" id="KW-0732">Signal</keyword>
<evidence type="ECO:0000256" key="2">
    <source>
        <dbReference type="ARBA" id="ARBA00022801"/>
    </source>
</evidence>
<feature type="signal peptide" evidence="4">
    <location>
        <begin position="1"/>
        <end position="30"/>
    </location>
</feature>
<feature type="chain" id="PRO_5039586252" evidence="4">
    <location>
        <begin position="31"/>
        <end position="543"/>
    </location>
</feature>
<dbReference type="Proteomes" id="UP000540506">
    <property type="component" value="Unassembled WGS sequence"/>
</dbReference>
<dbReference type="InterPro" id="IPR012338">
    <property type="entry name" value="Beta-lactam/transpept-like"/>
</dbReference>
<comment type="similarity">
    <text evidence="1">Belongs to the peptidase S13 family.</text>
</comment>
<name>A0A7W7R8D4_KITKI</name>
<evidence type="ECO:0000313" key="5">
    <source>
        <dbReference type="EMBL" id="MBB4927219.1"/>
    </source>
</evidence>
<dbReference type="GO" id="GO:0009002">
    <property type="term" value="F:serine-type D-Ala-D-Ala carboxypeptidase activity"/>
    <property type="evidence" value="ECO:0007669"/>
    <property type="project" value="UniProtKB-EC"/>
</dbReference>
<dbReference type="GO" id="GO:0000270">
    <property type="term" value="P:peptidoglycan metabolic process"/>
    <property type="evidence" value="ECO:0007669"/>
    <property type="project" value="TreeGrafter"/>
</dbReference>
<dbReference type="Gene3D" id="3.40.710.10">
    <property type="entry name" value="DD-peptidase/beta-lactamase superfamily"/>
    <property type="match status" value="2"/>
</dbReference>
<organism evidence="5 6">
    <name type="scientific">Kitasatospora kifunensis</name>
    <name type="common">Streptomyces kifunensis</name>
    <dbReference type="NCBI Taxonomy" id="58351"/>
    <lineage>
        <taxon>Bacteria</taxon>
        <taxon>Bacillati</taxon>
        <taxon>Actinomycetota</taxon>
        <taxon>Actinomycetes</taxon>
        <taxon>Kitasatosporales</taxon>
        <taxon>Streptomycetaceae</taxon>
        <taxon>Kitasatospora</taxon>
    </lineage>
</organism>
<dbReference type="EC" id="3.4.21.-" evidence="5"/>
<proteinExistence type="inferred from homology"/>
<protein>
    <submittedName>
        <fullName evidence="5">D-alanyl-D-alanine carboxypeptidase/D-alanyl-D-alanine-endopeptidase (Penicillin-binding protein 4)</fullName>
        <ecNumber evidence="5">3.4.16.4</ecNumber>
        <ecNumber evidence="5">3.4.21.-</ecNumber>
    </submittedName>
</protein>
<sequence>MRRIPLAAPTTPLAAVLVALLLTGSGPAPRSAPPTSPAPTGARAGNPPLATAALDRLLADPRLAGAAVSALVTDAATGEVRYQHSPDALLLPASTLKTVTAAAALDLLGPDHRFSTTVLATGPRTGAALAGDLVLRGGGDPSLLPADLETLAGQVAATGIREVSGSVLADASRYDDVPLGAGWAWDDQGAYYSPEISALTLTTDGDDDVGSVRLTLTPAEAPGHPATVRLTPAEAPVRISGRVDTGAPGGELTAEADRHPGGNEIVLSGSLPTDAGPTEEWVAVADPAQLTATVFAAALARHGVTVRGGVRQGQAPTGAAVLATHDSEPLTALLPPFLKLSNNGIAEHLVKEIGRVRSGSGSWAAGLDRLREFERRAGLAVTTARQVDGSGLSRQDLMTTQGLVSLLQFARSQPWFTAWYDALPVAGDPRRMVGGTLSNRLRDTAAQGRVHAKTGSMTGVEALAGYLDQADGHPLAFAVLFNNFTGQSPRSALDAFVVQLAGGTPARQAAPSTLEPNALEPNTPERPRGGHDWEATCTATQAC</sequence>
<gene>
    <name evidence="5" type="ORF">FHR34_006212</name>
</gene>
<dbReference type="EMBL" id="JACHJV010000001">
    <property type="protein sequence ID" value="MBB4927219.1"/>
    <property type="molecule type" value="Genomic_DNA"/>
</dbReference>
<dbReference type="GO" id="GO:0006508">
    <property type="term" value="P:proteolysis"/>
    <property type="evidence" value="ECO:0007669"/>
    <property type="project" value="InterPro"/>
</dbReference>
<dbReference type="SUPFAM" id="SSF56601">
    <property type="entry name" value="beta-lactamase/transpeptidase-like"/>
    <property type="match status" value="1"/>
</dbReference>
<feature type="compositionally biased region" description="Basic and acidic residues" evidence="3">
    <location>
        <begin position="523"/>
        <end position="533"/>
    </location>
</feature>
<dbReference type="PRINTS" id="PR00922">
    <property type="entry name" value="DADACBPTASE3"/>
</dbReference>
<dbReference type="Pfam" id="PF02113">
    <property type="entry name" value="Peptidase_S13"/>
    <property type="match status" value="1"/>
</dbReference>
<feature type="region of interest" description="Disordered" evidence="3">
    <location>
        <begin position="506"/>
        <end position="533"/>
    </location>
</feature>
<feature type="compositionally biased region" description="Low complexity" evidence="3">
    <location>
        <begin position="38"/>
        <end position="47"/>
    </location>
</feature>
<dbReference type="InterPro" id="IPR000667">
    <property type="entry name" value="Peptidase_S13"/>
</dbReference>
<reference evidence="5 6" key="1">
    <citation type="submission" date="2020-08" db="EMBL/GenBank/DDBJ databases">
        <title>Sequencing the genomes of 1000 actinobacteria strains.</title>
        <authorList>
            <person name="Klenk H.-P."/>
        </authorList>
    </citation>
    <scope>NUCLEOTIDE SEQUENCE [LARGE SCALE GENOMIC DNA]</scope>
    <source>
        <strain evidence="5 6">DSM 41654</strain>
    </source>
</reference>
<evidence type="ECO:0000256" key="4">
    <source>
        <dbReference type="SAM" id="SignalP"/>
    </source>
</evidence>
<dbReference type="NCBIfam" id="TIGR00666">
    <property type="entry name" value="PBP4"/>
    <property type="match status" value="1"/>
</dbReference>